<evidence type="ECO:0000313" key="2">
    <source>
        <dbReference type="EMBL" id="OGY10743.1"/>
    </source>
</evidence>
<gene>
    <name evidence="2" type="ORF">A3D26_02795</name>
</gene>
<evidence type="ECO:0000313" key="3">
    <source>
        <dbReference type="Proteomes" id="UP000178319"/>
    </source>
</evidence>
<organism evidence="2 3">
    <name type="scientific">Candidatus Blackburnbacteria bacterium RIFCSPHIGHO2_02_FULL_44_20</name>
    <dbReference type="NCBI Taxonomy" id="1797516"/>
    <lineage>
        <taxon>Bacteria</taxon>
        <taxon>Candidatus Blackburniibacteriota</taxon>
    </lineage>
</organism>
<proteinExistence type="predicted"/>
<accession>A0A1G1V5U2</accession>
<evidence type="ECO:0008006" key="4">
    <source>
        <dbReference type="Google" id="ProtNLM"/>
    </source>
</evidence>
<dbReference type="EMBL" id="MHBZ01000030">
    <property type="protein sequence ID" value="OGY10743.1"/>
    <property type="molecule type" value="Genomic_DNA"/>
</dbReference>
<dbReference type="STRING" id="1797516.A3D26_02795"/>
<name>A0A1G1V5U2_9BACT</name>
<dbReference type="Proteomes" id="UP000178319">
    <property type="component" value="Unassembled WGS sequence"/>
</dbReference>
<feature type="region of interest" description="Disordered" evidence="1">
    <location>
        <begin position="62"/>
        <end position="89"/>
    </location>
</feature>
<evidence type="ECO:0000256" key="1">
    <source>
        <dbReference type="SAM" id="MobiDB-lite"/>
    </source>
</evidence>
<dbReference type="AlphaFoldDB" id="A0A1G1V5U2"/>
<sequence length="89" mass="9974">MQRISVHITDETKQRIGLAAKAKRKVEADLIREAIDEGLKRIYPPTSSAQALLNLAKLAEQMPTKPGTPNDVSENHDYYAWGGKKKSER</sequence>
<comment type="caution">
    <text evidence="2">The sequence shown here is derived from an EMBL/GenBank/DDBJ whole genome shotgun (WGS) entry which is preliminary data.</text>
</comment>
<reference evidence="2 3" key="1">
    <citation type="journal article" date="2016" name="Nat. Commun.">
        <title>Thousands of microbial genomes shed light on interconnected biogeochemical processes in an aquifer system.</title>
        <authorList>
            <person name="Anantharaman K."/>
            <person name="Brown C.T."/>
            <person name="Hug L.A."/>
            <person name="Sharon I."/>
            <person name="Castelle C.J."/>
            <person name="Probst A.J."/>
            <person name="Thomas B.C."/>
            <person name="Singh A."/>
            <person name="Wilkins M.J."/>
            <person name="Karaoz U."/>
            <person name="Brodie E.L."/>
            <person name="Williams K.H."/>
            <person name="Hubbard S.S."/>
            <person name="Banfield J.F."/>
        </authorList>
    </citation>
    <scope>NUCLEOTIDE SEQUENCE [LARGE SCALE GENOMIC DNA]</scope>
</reference>
<protein>
    <recommendedName>
        <fullName evidence="4">Ribbon-helix-helix protein CopG domain-containing protein</fullName>
    </recommendedName>
</protein>